<dbReference type="Proteomes" id="UP000000376">
    <property type="component" value="Chromosome"/>
</dbReference>
<evidence type="ECO:0000313" key="3">
    <source>
        <dbReference type="Proteomes" id="UP000000376"/>
    </source>
</evidence>
<keyword evidence="1" id="KW-0812">Transmembrane</keyword>
<dbReference type="AlphaFoldDB" id="D7BNF4"/>
<evidence type="ECO:0000313" key="2">
    <source>
        <dbReference type="EMBL" id="ADH92453.1"/>
    </source>
</evidence>
<organism evidence="2 3">
    <name type="scientific">Arcanobacterium haemolyticum (strain ATCC 9345 / DSM 20595 / CCM 5947 / CCUG 17215 / LMG 16163 / NBRC 15585 / NCTC 8452 / 11018)</name>
    <dbReference type="NCBI Taxonomy" id="644284"/>
    <lineage>
        <taxon>Bacteria</taxon>
        <taxon>Bacillati</taxon>
        <taxon>Actinomycetota</taxon>
        <taxon>Actinomycetes</taxon>
        <taxon>Actinomycetales</taxon>
        <taxon>Actinomycetaceae</taxon>
        <taxon>Arcanobacterium</taxon>
    </lineage>
</organism>
<evidence type="ECO:0000256" key="1">
    <source>
        <dbReference type="SAM" id="Phobius"/>
    </source>
</evidence>
<gene>
    <name evidence="2" type="ordered locus">Arch_0720</name>
</gene>
<feature type="transmembrane region" description="Helical" evidence="1">
    <location>
        <begin position="21"/>
        <end position="43"/>
    </location>
</feature>
<keyword evidence="1" id="KW-0472">Membrane</keyword>
<dbReference type="HOGENOM" id="CLU_3131723_0_0_11"/>
<reference evidence="2 3" key="1">
    <citation type="journal article" date="2010" name="Stand. Genomic Sci.">
        <title>Complete genome sequence of Arcanobacterium haemolyticum type strain (11018).</title>
        <authorList>
            <person name="Yasawong M."/>
            <person name="Teshima H."/>
            <person name="Lapidus A."/>
            <person name="Nolan M."/>
            <person name="Lucas S."/>
            <person name="Glavina Del Rio T."/>
            <person name="Tice H."/>
            <person name="Cheng J."/>
            <person name="Bruce D."/>
            <person name="Detter C."/>
            <person name="Tapia R."/>
            <person name="Han C."/>
            <person name="Goodwin L."/>
            <person name="Pitluck S."/>
            <person name="Liolios K."/>
            <person name="Ivanova N."/>
            <person name="Mavromatis K."/>
            <person name="Mikhailova N."/>
            <person name="Pati A."/>
            <person name="Chen A."/>
            <person name="Palaniappan K."/>
            <person name="Land M."/>
            <person name="Hauser L."/>
            <person name="Chang Y."/>
            <person name="Jeffries C."/>
            <person name="Rohde M."/>
            <person name="Sikorski J."/>
            <person name="Pukall R."/>
            <person name="Goker M."/>
            <person name="Woyke T."/>
            <person name="Bristow J."/>
            <person name="Eisen J."/>
            <person name="Markowitz V."/>
            <person name="Hugenholtz P."/>
            <person name="Kyrpides N."/>
            <person name="Klenk H."/>
        </authorList>
    </citation>
    <scope>NUCLEOTIDE SEQUENCE [LARGE SCALE GENOMIC DNA]</scope>
    <source>
        <strain evidence="3">ATCC 9345 / DSM 20595 / CCUG 17215 / LMG 16163 / NBRC 15585 / NCTC 8452 / 11018</strain>
    </source>
</reference>
<protein>
    <submittedName>
        <fullName evidence="2">Uncharacterized protein</fullName>
    </submittedName>
</protein>
<accession>D7BNF4</accession>
<keyword evidence="1" id="KW-1133">Transmembrane helix</keyword>
<keyword evidence="3" id="KW-1185">Reference proteome</keyword>
<dbReference type="EMBL" id="CP002045">
    <property type="protein sequence ID" value="ADH92453.1"/>
    <property type="molecule type" value="Genomic_DNA"/>
</dbReference>
<proteinExistence type="predicted"/>
<name>D7BNF4_ARCHD</name>
<dbReference type="KEGG" id="ahe:Arch_0720"/>
<sequence>MPRYSSVISFHSISSDSLPQTYVPVMLTIAGIVAIYATIPAMVTVAMTT</sequence>